<dbReference type="SUPFAM" id="SSF56672">
    <property type="entry name" value="DNA/RNA polymerases"/>
    <property type="match status" value="1"/>
</dbReference>
<keyword evidence="28" id="KW-0407">Ion channel</keyword>
<keyword evidence="23" id="KW-1182">Viral ion channel</keyword>
<dbReference type="Gene3D" id="1.20.960.20">
    <property type="match status" value="1"/>
</dbReference>
<dbReference type="GO" id="GO:0006351">
    <property type="term" value="P:DNA-templated transcription"/>
    <property type="evidence" value="ECO:0007669"/>
    <property type="project" value="InterPro"/>
</dbReference>
<dbReference type="PROSITE" id="PS50507">
    <property type="entry name" value="RDRP_SSRNA_POS"/>
    <property type="match status" value="1"/>
</dbReference>
<dbReference type="GO" id="GO:0019028">
    <property type="term" value="C:viral capsid"/>
    <property type="evidence" value="ECO:0007669"/>
    <property type="project" value="UniProtKB-KW"/>
</dbReference>
<keyword evidence="12" id="KW-0808">Transferase</keyword>
<evidence type="ECO:0000256" key="9">
    <source>
        <dbReference type="ARBA" id="ARBA00022561"/>
    </source>
</evidence>
<dbReference type="InterPro" id="IPR001676">
    <property type="entry name" value="Picornavirus_capsid"/>
</dbReference>
<evidence type="ECO:0000256" key="22">
    <source>
        <dbReference type="ARBA" id="ARBA00022953"/>
    </source>
</evidence>
<dbReference type="InterPro" id="IPR009419">
    <property type="entry name" value="VPP_parechovir_P3A"/>
</dbReference>
<keyword evidence="13" id="KW-0548">Nucleotidyltransferase</keyword>
<evidence type="ECO:0000259" key="31">
    <source>
        <dbReference type="PROSITE" id="PS51874"/>
    </source>
</evidence>
<evidence type="ECO:0000256" key="27">
    <source>
        <dbReference type="ARBA" id="ARBA00023296"/>
    </source>
</evidence>
<keyword evidence="6" id="KW-1036">Host cytoplasmic vesicle</keyword>
<protein>
    <recommendedName>
        <fullName evidence="3">Genome polyprotein</fullName>
    </recommendedName>
</protein>
<keyword evidence="11" id="KW-0645">Protease</keyword>
<keyword evidence="7" id="KW-0191">Covalent protein-RNA linkage</keyword>
<dbReference type="Pfam" id="PF00680">
    <property type="entry name" value="RdRP_1"/>
    <property type="match status" value="1"/>
</dbReference>
<dbReference type="EMBL" id="LT898429">
    <property type="protein sequence ID" value="SNQ28005.1"/>
    <property type="molecule type" value="Viral_cRNA"/>
</dbReference>
<dbReference type="GO" id="GO:0046718">
    <property type="term" value="P:symbiont entry into host cell"/>
    <property type="evidence" value="ECO:0007669"/>
    <property type="project" value="UniProtKB-KW"/>
</dbReference>
<feature type="domain" description="SF3 helicase" evidence="30">
    <location>
        <begin position="1152"/>
        <end position="1317"/>
    </location>
</feature>
<evidence type="ECO:0000256" key="17">
    <source>
        <dbReference type="ARBA" id="ARBA00022806"/>
    </source>
</evidence>
<evidence type="ECO:0000256" key="10">
    <source>
        <dbReference type="ARBA" id="ARBA00022581"/>
    </source>
</evidence>
<dbReference type="InterPro" id="IPR004005">
    <property type="entry name" value="Calicivirus_coat"/>
</dbReference>
<evidence type="ECO:0000256" key="5">
    <source>
        <dbReference type="ARBA" id="ARBA00022484"/>
    </source>
</evidence>
<evidence type="ECO:0000256" key="13">
    <source>
        <dbReference type="ARBA" id="ARBA00022695"/>
    </source>
</evidence>
<keyword evidence="16" id="KW-1161">Viral attachment to host cell</keyword>
<evidence type="ECO:0000256" key="24">
    <source>
        <dbReference type="ARBA" id="ARBA00023065"/>
    </source>
</evidence>
<keyword evidence="10" id="KW-0945">Host-virus interaction</keyword>
<evidence type="ECO:0000256" key="19">
    <source>
        <dbReference type="ARBA" id="ARBA00022840"/>
    </source>
</evidence>
<dbReference type="GO" id="GO:0004197">
    <property type="term" value="F:cysteine-type endopeptidase activity"/>
    <property type="evidence" value="ECO:0007669"/>
    <property type="project" value="InterPro"/>
</dbReference>
<keyword evidence="5" id="KW-0696">RNA-directed RNA polymerase</keyword>
<evidence type="ECO:0000256" key="15">
    <source>
        <dbReference type="ARBA" id="ARBA00022801"/>
    </source>
</evidence>
<evidence type="ECO:0000256" key="2">
    <source>
        <dbReference type="ARBA" id="ARBA00004328"/>
    </source>
</evidence>
<keyword evidence="17" id="KW-0347">Helicase</keyword>
<organism evidence="32">
    <name type="scientific">Pasivirus A</name>
    <dbReference type="NCBI Taxonomy" id="1511783"/>
    <lineage>
        <taxon>Viruses</taxon>
        <taxon>Riboviria</taxon>
        <taxon>Orthornavirae</taxon>
        <taxon>Pisuviricota</taxon>
        <taxon>Pisoniviricetes</taxon>
        <taxon>Picornavirales</taxon>
        <taxon>Picornaviridae</taxon>
        <taxon>Paavivirinae</taxon>
        <taxon>Pasivirus</taxon>
        <taxon>Pasivirus agallia</taxon>
    </lineage>
</organism>
<evidence type="ECO:0000259" key="29">
    <source>
        <dbReference type="PROSITE" id="PS50507"/>
    </source>
</evidence>
<dbReference type="InterPro" id="IPR000199">
    <property type="entry name" value="Peptidase_C3A/C3B_picornavir"/>
</dbReference>
<dbReference type="Pfam" id="PF00915">
    <property type="entry name" value="Calici_coat"/>
    <property type="match status" value="1"/>
</dbReference>
<evidence type="ECO:0000256" key="21">
    <source>
        <dbReference type="ARBA" id="ARBA00022870"/>
    </source>
</evidence>
<evidence type="ECO:0000256" key="14">
    <source>
        <dbReference type="ARBA" id="ARBA00022741"/>
    </source>
</evidence>
<evidence type="ECO:0000256" key="3">
    <source>
        <dbReference type="ARBA" id="ARBA00020107"/>
    </source>
</evidence>
<proteinExistence type="predicted"/>
<keyword evidence="27" id="KW-1160">Virus entry into host cell</keyword>
<keyword evidence="19" id="KW-0067">ATP-binding</keyword>
<dbReference type="GO" id="GO:0034220">
    <property type="term" value="P:monoatomic ion transmembrane transport"/>
    <property type="evidence" value="ECO:0007669"/>
    <property type="project" value="UniProtKB-KW"/>
</dbReference>
<dbReference type="InterPro" id="IPR000605">
    <property type="entry name" value="Helicase_SF3_ssDNA/RNA_vir"/>
</dbReference>
<evidence type="ECO:0000256" key="8">
    <source>
        <dbReference type="ARBA" id="ARBA00022553"/>
    </source>
</evidence>
<dbReference type="GO" id="GO:0003968">
    <property type="term" value="F:RNA-directed RNA polymerase activity"/>
    <property type="evidence" value="ECO:0007669"/>
    <property type="project" value="UniProtKB-KW"/>
</dbReference>
<dbReference type="InterPro" id="IPR007094">
    <property type="entry name" value="RNA-dir_pol_PSvirus"/>
</dbReference>
<feature type="domain" description="RdRp catalytic" evidence="29">
    <location>
        <begin position="1907"/>
        <end position="2019"/>
    </location>
</feature>
<evidence type="ECO:0000256" key="12">
    <source>
        <dbReference type="ARBA" id="ARBA00022679"/>
    </source>
</evidence>
<dbReference type="GO" id="GO:0003723">
    <property type="term" value="F:RNA binding"/>
    <property type="evidence" value="ECO:0007669"/>
    <property type="project" value="InterPro"/>
</dbReference>
<dbReference type="GO" id="GO:0019062">
    <property type="term" value="P:virion attachment to host cell"/>
    <property type="evidence" value="ECO:0007669"/>
    <property type="project" value="UniProtKB-KW"/>
</dbReference>
<dbReference type="Gene3D" id="3.30.70.270">
    <property type="match status" value="1"/>
</dbReference>
<comment type="subcellular location">
    <subcellularLocation>
        <location evidence="1">Host cytoplasmic vesicle membrane</location>
        <topology evidence="1">Peripheral membrane protein</topology>
        <orientation evidence="1">Cytoplasmic side</orientation>
    </subcellularLocation>
    <subcellularLocation>
        <location evidence="2">Virion</location>
    </subcellularLocation>
</comment>
<evidence type="ECO:0000256" key="4">
    <source>
        <dbReference type="ARBA" id="ARBA00022448"/>
    </source>
</evidence>
<dbReference type="Gene3D" id="2.60.120.20">
    <property type="match status" value="2"/>
</dbReference>
<evidence type="ECO:0000256" key="16">
    <source>
        <dbReference type="ARBA" id="ARBA00022804"/>
    </source>
</evidence>
<evidence type="ECO:0000259" key="30">
    <source>
        <dbReference type="PROSITE" id="PS51218"/>
    </source>
</evidence>
<keyword evidence="4" id="KW-0813">Transport</keyword>
<dbReference type="SUPFAM" id="SSF50494">
    <property type="entry name" value="Trypsin-like serine proteases"/>
    <property type="match status" value="1"/>
</dbReference>
<evidence type="ECO:0000256" key="25">
    <source>
        <dbReference type="ARBA" id="ARBA00023136"/>
    </source>
</evidence>
<evidence type="ECO:0000256" key="7">
    <source>
        <dbReference type="ARBA" id="ARBA00022520"/>
    </source>
</evidence>
<evidence type="ECO:0000256" key="20">
    <source>
        <dbReference type="ARBA" id="ARBA00022844"/>
    </source>
</evidence>
<dbReference type="InterPro" id="IPR014759">
    <property type="entry name" value="Helicase_SF3_ssRNA_vir"/>
</dbReference>
<evidence type="ECO:0000256" key="6">
    <source>
        <dbReference type="ARBA" id="ARBA00022488"/>
    </source>
</evidence>
<evidence type="ECO:0000256" key="18">
    <source>
        <dbReference type="ARBA" id="ARBA00022807"/>
    </source>
</evidence>
<dbReference type="PROSITE" id="PS51218">
    <property type="entry name" value="SF3_HELICASE_2"/>
    <property type="match status" value="1"/>
</dbReference>
<dbReference type="InterPro" id="IPR043502">
    <property type="entry name" value="DNA/RNA_pol_sf"/>
</dbReference>
<dbReference type="InterPro" id="IPR043128">
    <property type="entry name" value="Rev_trsase/Diguanyl_cyclase"/>
</dbReference>
<dbReference type="GO" id="GO:0015267">
    <property type="term" value="F:channel activity"/>
    <property type="evidence" value="ECO:0007669"/>
    <property type="project" value="UniProtKB-KW"/>
</dbReference>
<name>A0A238TMI1_9PICO</name>
<evidence type="ECO:0000256" key="23">
    <source>
        <dbReference type="ARBA" id="ARBA00023039"/>
    </source>
</evidence>
<accession>A0A238TMI1</accession>
<dbReference type="InterPro" id="IPR027417">
    <property type="entry name" value="P-loop_NTPase"/>
</dbReference>
<keyword evidence="22" id="KW-0693">Viral RNA replication</keyword>
<keyword evidence="25" id="KW-0472">Membrane</keyword>
<dbReference type="InterPro" id="IPR001205">
    <property type="entry name" value="RNA-dir_pol_C"/>
</dbReference>
<keyword evidence="26" id="KW-1035">Host cytoplasm</keyword>
<evidence type="ECO:0000256" key="11">
    <source>
        <dbReference type="ARBA" id="ARBA00022670"/>
    </source>
</evidence>
<dbReference type="GO" id="GO:0006508">
    <property type="term" value="P:proteolysis"/>
    <property type="evidence" value="ECO:0007669"/>
    <property type="project" value="UniProtKB-KW"/>
</dbReference>
<evidence type="ECO:0000256" key="28">
    <source>
        <dbReference type="ARBA" id="ARBA00023303"/>
    </source>
</evidence>
<keyword evidence="8" id="KW-0597">Phosphoprotein</keyword>
<dbReference type="Pfam" id="PF00073">
    <property type="entry name" value="Rhv"/>
    <property type="match status" value="1"/>
</dbReference>
<sequence length="2133" mass="237492" precursor="true">MDIVVNALTKEASETLLGATSESGGGFGGVLSGSVTTNAANVVQHSVAPSAPAHPVLDADDAYEACAYSKETSRENPSKMILLAIVSFDHTWDWGQNDKLQLALPKAFWKNRSFPAYGTSRYFQFFRGSFHIKIQANAAAGTSGSFIVVYVPNDHYPCWNNRELIMATMFNWPHVIFNVATMTEADLYIPYINTHNLANTDSSECGWIVVAPFTHLEVAGATTNVLDIAVFGSLVDFQFQGPRPFTELPTVSQAPKRVRGRKKYKFTRNKVDIAEGPGAMNVANVLSTTAAQSIALVGERAFIDPSIAGTRVRIRSFREVVKIKALTLVPFTYKDVNKSIFDWPADHIPGKGLFEQGYTIRELGNLGPLSTAYQFWRGSIIFTLTIFASSFHRGRLRIVLFPNGNHSFGQDDANALLFTVCDIGEQSSFDITLPFTHNNWVRECDNSIVVKLKVFVETRLAHNNSSANAIKCVVFVRGGDDFEFLAPCGDTVKFHGWGSDMDEEDPLDDLEPGHPDCLTLESKDVSSGQGPECAQMAGLTSVENDGTTAEQLNSVAPRFINVHKLTKSIFTKDHMLLDYFFGRAWFVMKHNYDDEGRPTIHLDIEAPSSMHGAAMNYFSFWAGEINFHLVNNSDDPLAATHSYSHEKSTIGPTTDLGVILVPPRQMISFAAPFYSWSPLRPVLAHHNGTSKVNLTFGILELAPEAPKGQIIIYASLRTPNFFLPKPFPIQTSAVRLAAHPSKLVSQLEADFLKFKLVDGPYEQFFTPFNGDIPSFQRDFINWLGSKEELQNMILQCGDIEQNPGPVLMYDGNKKFCVPVSKGYLTFHGSPEQFLVSGNGTLIIYREVFGMLPYEEAFPEDLSSDWHVEWQCVNGKVDALTKKMANWMLLRYIDLVIFGGTWKKLLAPNTDMKFDSQGIDDMMSSLTGLLNSSAMELLGNDVTKSILCCLVRFVAVLVMFFRNPDLVNGVALASYLASEFSSVRIVSSQTAAFVDALFNGDLYKLSEQFLSMMDVGSDSDYKQLIKETLGSYPPEMNPFESQSLAAFNALSLSARNCTWWIELFQKLHAFVRDLLKPDTSAKFHEWCRKNKMLISNFMYTLNEHLKDCVTTCNLRKREFRDKHKWLLSVLNRLTEGFITFGVQNDITRALMDMRKSMLSVKLGQEYQNTCAREEPLGVLLRGEPGQGKSFMTHLLVRSVCNAMGWKVSESVFSHPTSSEFFDGYAGQPIHLIDDFGQNVEEPEYKVLCQCMSSIPFSVPMASLEEKGLPYTSKLVIATTNKSDWSSRTLCAPGALKRRFPIVYTVRARRTLTKNGLLDVNAHMSAVRDGVAWEYTTNGYDWQPFSVNDLASEIIKQLEQRRESFQLWNSFISQAPETFEAWCDDMVSLLGPAAPVASVFDYCASAGVVPVLKQASESVLKWFDSCVDNMVSFVTRNKKWIAFGALTMSVLGIAISMLKELDSQRPYNSTAHKMPVTKLTRGRRVLVSQSPYNDFQHFSKYCVYLNVGSVTLHGIAFGNNAFLFYTHGLATLERYEGWTLDYNGSTFDLEIESVDELYLNGESMDLCLVTCKPLPITFANIVSHLSDGDLGDGVILWRGQDGLTCMPIYDLHPYGSITTNQGDVCTSTLRYRAKTVRGMCGGLVLSKISGTYKAVGMHVAGNGVYGVAASLKVCKQLESQGIVTDVKPWPGVRVHQPSKSVLKPSPLYGFVEQELHPAVLSPFDNRLKCEVDSVIGKQALKYNSNVFNPGPHYDEVLEAFAIDFNGRFGVNEMMTAEEVFALTGDEALDLSTSPGLKYTSKGLRKRDLVPGGKACGLLLNDVECLMNDPKGTPVYFYCHLKDELRSQEKIEQGLTRCIESSDFDYVFSAKRVFCKLFRQIYDSDPIETGFAVGINCIADWKNLLDGMYDYIYDFDLKGYDGSIPRQLMIDACRVLSESCSDEELAYNLLQKTVDSQHVVGNQLLTVSGGMASGSPFTTIVNTACNILANMTVLEEEGVEYTLVCYGDDILVSTSDPISVNDYVNKMRQYFGFTVKLDGDYPKTKNNFTFLKRKTTYWNGIPVGAMEVGLLLQHLGYCRSVGVFQDQLNSASIELALHGPETYNELRSRVNGFLSGTGFALMSYRRAAAVVDSMLS</sequence>
<dbReference type="SUPFAM" id="SSF88633">
    <property type="entry name" value="Positive stranded ssRNA viruses"/>
    <property type="match status" value="3"/>
</dbReference>
<dbReference type="Gene3D" id="2.40.10.10">
    <property type="entry name" value="Trypsin-like serine proteases"/>
    <property type="match status" value="1"/>
</dbReference>
<dbReference type="Pfam" id="PF00548">
    <property type="entry name" value="Peptidase_C3"/>
    <property type="match status" value="1"/>
</dbReference>
<dbReference type="Pfam" id="PF00910">
    <property type="entry name" value="RNA_helicase"/>
    <property type="match status" value="1"/>
</dbReference>
<dbReference type="SUPFAM" id="SSF52540">
    <property type="entry name" value="P-loop containing nucleoside triphosphate hydrolases"/>
    <property type="match status" value="1"/>
</dbReference>
<dbReference type="GO" id="GO:0044162">
    <property type="term" value="C:host cell cytoplasmic vesicle membrane"/>
    <property type="evidence" value="ECO:0007669"/>
    <property type="project" value="UniProtKB-SubCell"/>
</dbReference>
<dbReference type="InterPro" id="IPR029053">
    <property type="entry name" value="Viral_coat"/>
</dbReference>
<dbReference type="InterPro" id="IPR043504">
    <property type="entry name" value="Peptidase_S1_PA_chymotrypsin"/>
</dbReference>
<dbReference type="InterPro" id="IPR009003">
    <property type="entry name" value="Peptidase_S1_PA"/>
</dbReference>
<keyword evidence="21" id="KW-1043">Host membrane</keyword>
<dbReference type="CDD" id="cd23193">
    <property type="entry name" value="ps-ssRNA_Picornaviridae"/>
    <property type="match status" value="1"/>
</dbReference>
<keyword evidence="20" id="KW-0946">Virion</keyword>
<dbReference type="InterPro" id="IPR044067">
    <property type="entry name" value="PCV_3C_PRO"/>
</dbReference>
<keyword evidence="18" id="KW-0788">Thiol protease</keyword>
<dbReference type="GO" id="GO:0003724">
    <property type="term" value="F:RNA helicase activity"/>
    <property type="evidence" value="ECO:0007669"/>
    <property type="project" value="InterPro"/>
</dbReference>
<keyword evidence="15" id="KW-0378">Hydrolase</keyword>
<keyword evidence="14" id="KW-0547">Nucleotide-binding</keyword>
<reference evidence="32" key="1">
    <citation type="submission" date="2017-06" db="EMBL/GenBank/DDBJ databases">
        <authorList>
            <person name="Kim H.J."/>
            <person name="Triplett B.A."/>
        </authorList>
    </citation>
    <scope>NUCLEOTIDE SEQUENCE</scope>
    <source>
        <strain evidence="32">SPaV-A/GER/L00799-K11_14-01/2014</strain>
    </source>
</reference>
<dbReference type="Proteomes" id="UP000275386">
    <property type="component" value="Segment"/>
</dbReference>
<evidence type="ECO:0000256" key="1">
    <source>
        <dbReference type="ARBA" id="ARBA00004295"/>
    </source>
</evidence>
<dbReference type="GO" id="GO:0005524">
    <property type="term" value="F:ATP binding"/>
    <property type="evidence" value="ECO:0007669"/>
    <property type="project" value="UniProtKB-KW"/>
</dbReference>
<keyword evidence="24" id="KW-0406">Ion transport</keyword>
<keyword evidence="9" id="KW-0167">Capsid protein</keyword>
<dbReference type="Pfam" id="PF06363">
    <property type="entry name" value="Picorna_P3A"/>
    <property type="match status" value="1"/>
</dbReference>
<dbReference type="InterPro" id="IPR033703">
    <property type="entry name" value="Rhv-like"/>
</dbReference>
<dbReference type="CDD" id="cd00205">
    <property type="entry name" value="rhv_like"/>
    <property type="match status" value="2"/>
</dbReference>
<gene>
    <name evidence="32" type="primary">polyprotein</name>
</gene>
<evidence type="ECO:0000313" key="32">
    <source>
        <dbReference type="EMBL" id="SNQ28005.1"/>
    </source>
</evidence>
<feature type="domain" description="Peptidase C3" evidence="31">
    <location>
        <begin position="1484"/>
        <end position="1675"/>
    </location>
</feature>
<dbReference type="GO" id="GO:0039694">
    <property type="term" value="P:viral RNA genome replication"/>
    <property type="evidence" value="ECO:0007669"/>
    <property type="project" value="InterPro"/>
</dbReference>
<dbReference type="GO" id="GO:0005198">
    <property type="term" value="F:structural molecule activity"/>
    <property type="evidence" value="ECO:0007669"/>
    <property type="project" value="InterPro"/>
</dbReference>
<evidence type="ECO:0000256" key="26">
    <source>
        <dbReference type="ARBA" id="ARBA00023200"/>
    </source>
</evidence>
<dbReference type="PROSITE" id="PS51874">
    <property type="entry name" value="PCV_3C_PRO"/>
    <property type="match status" value="1"/>
</dbReference>